<protein>
    <submittedName>
        <fullName evidence="1">Uncharacterized protein</fullName>
    </submittedName>
</protein>
<reference evidence="1" key="1">
    <citation type="submission" date="2022-08" db="EMBL/GenBank/DDBJ databases">
        <title>Complete Genome Sequences of 2 Bosea sp. soil isolates.</title>
        <authorList>
            <person name="Alvarez Arevalo M."/>
            <person name="Sterndorff E.B."/>
            <person name="Faurdal D."/>
            <person name="Joergensen T.S."/>
            <person name="Weber T."/>
        </authorList>
    </citation>
    <scope>NUCLEOTIDE SEQUENCE</scope>
    <source>
        <strain evidence="1">NBC_00436</strain>
    </source>
</reference>
<dbReference type="EMBL" id="CP102774">
    <property type="protein sequence ID" value="UZF85220.1"/>
    <property type="molecule type" value="Genomic_DNA"/>
</dbReference>
<evidence type="ECO:0000313" key="1">
    <source>
        <dbReference type="EMBL" id="UZF85220.1"/>
    </source>
</evidence>
<gene>
    <name evidence="1" type="ORF">NWE54_15440</name>
</gene>
<name>A0A9E7ZZW7_9HYPH</name>
<proteinExistence type="predicted"/>
<organism evidence="1">
    <name type="scientific">Bosea sp. NBC_00436</name>
    <dbReference type="NCBI Taxonomy" id="2969620"/>
    <lineage>
        <taxon>Bacteria</taxon>
        <taxon>Pseudomonadati</taxon>
        <taxon>Pseudomonadota</taxon>
        <taxon>Alphaproteobacteria</taxon>
        <taxon>Hyphomicrobiales</taxon>
        <taxon>Boseaceae</taxon>
        <taxon>Bosea</taxon>
    </lineage>
</organism>
<dbReference type="AlphaFoldDB" id="A0A9E7ZZW7"/>
<accession>A0A9E7ZZW7</accession>
<sequence>MGDNGTTRSPLCRSFYQAGVTVQVEIYQLAWSDGWTLELVHADGGWTIWLSEFATDEAAMAEFTAHIAKTGLPNLIAGTQFHFPTIH</sequence>